<dbReference type="AlphaFoldDB" id="A0A839U4G9"/>
<organism evidence="2 3">
    <name type="scientific">Phyllobacterium trifolii</name>
    <dbReference type="NCBI Taxonomy" id="300193"/>
    <lineage>
        <taxon>Bacteria</taxon>
        <taxon>Pseudomonadati</taxon>
        <taxon>Pseudomonadota</taxon>
        <taxon>Alphaproteobacteria</taxon>
        <taxon>Hyphomicrobiales</taxon>
        <taxon>Phyllobacteriaceae</taxon>
        <taxon>Phyllobacterium</taxon>
    </lineage>
</organism>
<dbReference type="Proteomes" id="UP000554520">
    <property type="component" value="Unassembled WGS sequence"/>
</dbReference>
<comment type="caution">
    <text evidence="2">The sequence shown here is derived from an EMBL/GenBank/DDBJ whole genome shotgun (WGS) entry which is preliminary data.</text>
</comment>
<proteinExistence type="predicted"/>
<accession>A0A839U4G9</accession>
<reference evidence="2 3" key="1">
    <citation type="submission" date="2020-08" db="EMBL/GenBank/DDBJ databases">
        <title>Genomic Encyclopedia of Type Strains, Phase III (KMG-III): the genomes of soil and plant-associated and newly described type strains.</title>
        <authorList>
            <person name="Whitman W."/>
        </authorList>
    </citation>
    <scope>NUCLEOTIDE SEQUENCE [LARGE SCALE GENOMIC DNA]</scope>
    <source>
        <strain evidence="2 3">CECT 7015</strain>
    </source>
</reference>
<name>A0A839U4G9_9HYPH</name>
<evidence type="ECO:0000256" key="1">
    <source>
        <dbReference type="SAM" id="MobiDB-lite"/>
    </source>
</evidence>
<dbReference type="EMBL" id="JACHXN010000003">
    <property type="protein sequence ID" value="MBB3144915.1"/>
    <property type="molecule type" value="Genomic_DNA"/>
</dbReference>
<keyword evidence="3" id="KW-1185">Reference proteome</keyword>
<feature type="region of interest" description="Disordered" evidence="1">
    <location>
        <begin position="196"/>
        <end position="216"/>
    </location>
</feature>
<evidence type="ECO:0000313" key="2">
    <source>
        <dbReference type="EMBL" id="MBB3144915.1"/>
    </source>
</evidence>
<feature type="compositionally biased region" description="Basic residues" evidence="1">
    <location>
        <begin position="204"/>
        <end position="216"/>
    </location>
</feature>
<dbReference type="RefSeq" id="WP_183661324.1">
    <property type="nucleotide sequence ID" value="NZ_JACHXN010000003.1"/>
</dbReference>
<evidence type="ECO:0000313" key="3">
    <source>
        <dbReference type="Proteomes" id="UP000554520"/>
    </source>
</evidence>
<sequence>MNEGDIAERLIEAYEIARNSSDQVGPKRLKAQAMPYLHSQADKNGWGSERLAEERKDFWESLSRTPTARQISEAEEAISWLALVKNEAERRCLSEWAYCMASKQFFKDVCFRMGIHPETGRRRKNRAIVSILFALGGNVLLHNKSCGNSLLHEEPETDYFADTITDPRQSNGITSWADDEAFQPFIAGAKHDFSWADKRNEQRRQRRAATLKKQAA</sequence>
<protein>
    <submittedName>
        <fullName evidence="2">Uncharacterized protein</fullName>
    </submittedName>
</protein>
<gene>
    <name evidence="2" type="ORF">FHS21_001316</name>
</gene>